<dbReference type="SUPFAM" id="SSF50249">
    <property type="entry name" value="Nucleic acid-binding proteins"/>
    <property type="match status" value="1"/>
</dbReference>
<dbReference type="InterPro" id="IPR012340">
    <property type="entry name" value="NA-bd_OB-fold"/>
</dbReference>
<gene>
    <name evidence="4" type="ORF">E1212_25240</name>
</gene>
<keyword evidence="5" id="KW-1185">Reference proteome</keyword>
<dbReference type="InterPro" id="IPR000424">
    <property type="entry name" value="Primosome_PriB/ssb"/>
</dbReference>
<sequence>MTIRTRQSLSGFIASRPHLSITERGDARLYARVGQERYRQNDDGSTSRDGTEFHHLVLIGKAAERAHELFKKGDRFVADGHVRELPTGSVFIALRIGHDSGATKYSVDRATRAAAPNLSPRRDASAVHHAPPTGSDRSHDRTRS</sequence>
<keyword evidence="1 2" id="KW-0238">DNA-binding</keyword>
<dbReference type="PROSITE" id="PS50935">
    <property type="entry name" value="SSB"/>
    <property type="match status" value="1"/>
</dbReference>
<reference evidence="4 5" key="1">
    <citation type="submission" date="2019-02" db="EMBL/GenBank/DDBJ databases">
        <title>Draft genome sequences of novel Actinobacteria.</title>
        <authorList>
            <person name="Sahin N."/>
            <person name="Ay H."/>
            <person name="Saygin H."/>
        </authorList>
    </citation>
    <scope>NUCLEOTIDE SEQUENCE [LARGE SCALE GENOMIC DNA]</scope>
    <source>
        <strain evidence="4 5">KC603</strain>
    </source>
</reference>
<accession>A0A4R4RF46</accession>
<proteinExistence type="predicted"/>
<feature type="region of interest" description="Disordered" evidence="3">
    <location>
        <begin position="111"/>
        <end position="144"/>
    </location>
</feature>
<evidence type="ECO:0000313" key="4">
    <source>
        <dbReference type="EMBL" id="TDC47092.1"/>
    </source>
</evidence>
<dbReference type="GO" id="GO:0003697">
    <property type="term" value="F:single-stranded DNA binding"/>
    <property type="evidence" value="ECO:0007669"/>
    <property type="project" value="InterPro"/>
</dbReference>
<evidence type="ECO:0000256" key="3">
    <source>
        <dbReference type="SAM" id="MobiDB-lite"/>
    </source>
</evidence>
<evidence type="ECO:0000313" key="5">
    <source>
        <dbReference type="Proteomes" id="UP000295621"/>
    </source>
</evidence>
<name>A0A4R4RF46_9ACTN</name>
<comment type="caution">
    <text evidence="4">The sequence shown here is derived from an EMBL/GenBank/DDBJ whole genome shotgun (WGS) entry which is preliminary data.</text>
</comment>
<evidence type="ECO:0000256" key="1">
    <source>
        <dbReference type="ARBA" id="ARBA00023125"/>
    </source>
</evidence>
<dbReference type="EMBL" id="SMKL01000082">
    <property type="protein sequence ID" value="TDC47092.1"/>
    <property type="molecule type" value="Genomic_DNA"/>
</dbReference>
<dbReference type="Pfam" id="PF00436">
    <property type="entry name" value="SSB"/>
    <property type="match status" value="1"/>
</dbReference>
<protein>
    <submittedName>
        <fullName evidence="4">Single-stranded DNA-binding protein</fullName>
    </submittedName>
</protein>
<organism evidence="4 5">
    <name type="scientific">Jiangella ureilytica</name>
    <dbReference type="NCBI Taxonomy" id="2530374"/>
    <lineage>
        <taxon>Bacteria</taxon>
        <taxon>Bacillati</taxon>
        <taxon>Actinomycetota</taxon>
        <taxon>Actinomycetes</taxon>
        <taxon>Jiangellales</taxon>
        <taxon>Jiangellaceae</taxon>
        <taxon>Jiangella</taxon>
    </lineage>
</organism>
<dbReference type="RefSeq" id="WP_131987633.1">
    <property type="nucleotide sequence ID" value="NZ_SMKL01000082.1"/>
</dbReference>
<evidence type="ECO:0000256" key="2">
    <source>
        <dbReference type="PROSITE-ProRule" id="PRU00252"/>
    </source>
</evidence>
<dbReference type="AlphaFoldDB" id="A0A4R4RF46"/>
<dbReference type="OrthoDB" id="4773434at2"/>
<dbReference type="Proteomes" id="UP000295621">
    <property type="component" value="Unassembled WGS sequence"/>
</dbReference>
<dbReference type="Gene3D" id="2.40.50.140">
    <property type="entry name" value="Nucleic acid-binding proteins"/>
    <property type="match status" value="1"/>
</dbReference>